<keyword evidence="2" id="KW-1185">Reference proteome</keyword>
<name>A0A9P7RZ23_9AGAR</name>
<dbReference type="AlphaFoldDB" id="A0A9P7RZ23"/>
<reference evidence="1" key="1">
    <citation type="journal article" date="2021" name="Genome Biol. Evol.">
        <title>The assembled and annotated genome of the fairy-ring fungus Marasmius oreades.</title>
        <authorList>
            <person name="Hiltunen M."/>
            <person name="Ament-Velasquez S.L."/>
            <person name="Johannesson H."/>
        </authorList>
    </citation>
    <scope>NUCLEOTIDE SEQUENCE</scope>
    <source>
        <strain evidence="1">03SP1</strain>
    </source>
</reference>
<sequence length="73" mass="8143">MSTSVLLDGERGISELLKNCLKCIFDKYCTPKPSSESLDLPKDAYLSPEGLDQWAINANGEPFSKETNDELFE</sequence>
<proteinExistence type="predicted"/>
<gene>
    <name evidence="1" type="ORF">E1B28_008698</name>
</gene>
<protein>
    <submittedName>
        <fullName evidence="1">Uncharacterized protein</fullName>
    </submittedName>
</protein>
<dbReference type="Proteomes" id="UP001049176">
    <property type="component" value="Chromosome 5"/>
</dbReference>
<dbReference type="OrthoDB" id="26525at2759"/>
<organism evidence="1 2">
    <name type="scientific">Marasmius oreades</name>
    <name type="common">fairy-ring Marasmius</name>
    <dbReference type="NCBI Taxonomy" id="181124"/>
    <lineage>
        <taxon>Eukaryota</taxon>
        <taxon>Fungi</taxon>
        <taxon>Dikarya</taxon>
        <taxon>Basidiomycota</taxon>
        <taxon>Agaricomycotina</taxon>
        <taxon>Agaricomycetes</taxon>
        <taxon>Agaricomycetidae</taxon>
        <taxon>Agaricales</taxon>
        <taxon>Marasmiineae</taxon>
        <taxon>Marasmiaceae</taxon>
        <taxon>Marasmius</taxon>
    </lineage>
</organism>
<evidence type="ECO:0000313" key="2">
    <source>
        <dbReference type="Proteomes" id="UP001049176"/>
    </source>
</evidence>
<dbReference type="KEGG" id="more:E1B28_008698"/>
<dbReference type="EMBL" id="CM032185">
    <property type="protein sequence ID" value="KAG7092337.1"/>
    <property type="molecule type" value="Genomic_DNA"/>
</dbReference>
<evidence type="ECO:0000313" key="1">
    <source>
        <dbReference type="EMBL" id="KAG7092337.1"/>
    </source>
</evidence>
<dbReference type="RefSeq" id="XP_043008807.1">
    <property type="nucleotide sequence ID" value="XM_043153523.1"/>
</dbReference>
<dbReference type="GeneID" id="66077774"/>
<accession>A0A9P7RZ23</accession>
<comment type="caution">
    <text evidence="1">The sequence shown here is derived from an EMBL/GenBank/DDBJ whole genome shotgun (WGS) entry which is preliminary data.</text>
</comment>